<accession>M3FLK8</accession>
<gene>
    <name evidence="1" type="ORF">LEP1GSC188_1882</name>
</gene>
<dbReference type="EMBL" id="AHOR02000036">
    <property type="protein sequence ID" value="EMF81262.1"/>
    <property type="molecule type" value="Genomic_DNA"/>
</dbReference>
<proteinExistence type="predicted"/>
<protein>
    <submittedName>
        <fullName evidence="1">Uncharacterized protein</fullName>
    </submittedName>
</protein>
<name>M3FLK8_9LEPT</name>
<dbReference type="Proteomes" id="UP000011770">
    <property type="component" value="Unassembled WGS sequence"/>
</dbReference>
<dbReference type="AlphaFoldDB" id="M3FLK8"/>
<reference evidence="1 2" key="1">
    <citation type="submission" date="2013-01" db="EMBL/GenBank/DDBJ databases">
        <authorList>
            <person name="Harkins D.M."/>
            <person name="Durkin A.S."/>
            <person name="Brinkac L.M."/>
            <person name="Haft D.H."/>
            <person name="Selengut J.D."/>
            <person name="Sanka R."/>
            <person name="DePew J."/>
            <person name="Purushe J."/>
            <person name="Tulsiani S.M."/>
            <person name="Graham G.C."/>
            <person name="Burns M.-A."/>
            <person name="Dohnt M.F."/>
            <person name="Smythe L.D."/>
            <person name="McKay D.B."/>
            <person name="Craig S.B."/>
            <person name="Vinetz J.M."/>
            <person name="Sutton G.G."/>
            <person name="Nierman W.C."/>
            <person name="Fouts D.E."/>
        </authorList>
    </citation>
    <scope>NUCLEOTIDE SEQUENCE [LARGE SCALE GENOMIC DNA]</scope>
    <source>
        <strain evidence="1 2">LT2116</strain>
    </source>
</reference>
<sequence length="73" mass="8980">MNFKLIEYSNLEINFFLKKSKLFSKLILRNQVGKKLWLFLSLIFEETFAILIYKIDLEFYFIRNFCSFQVAFY</sequence>
<comment type="caution">
    <text evidence="1">The sequence shown here is derived from an EMBL/GenBank/DDBJ whole genome shotgun (WGS) entry which is preliminary data.</text>
</comment>
<evidence type="ECO:0000313" key="2">
    <source>
        <dbReference type="Proteomes" id="UP000011770"/>
    </source>
</evidence>
<organism evidence="1 2">
    <name type="scientific">Leptospira weilii serovar Topaz str. LT2116</name>
    <dbReference type="NCBI Taxonomy" id="1088540"/>
    <lineage>
        <taxon>Bacteria</taxon>
        <taxon>Pseudomonadati</taxon>
        <taxon>Spirochaetota</taxon>
        <taxon>Spirochaetia</taxon>
        <taxon>Leptospirales</taxon>
        <taxon>Leptospiraceae</taxon>
        <taxon>Leptospira</taxon>
    </lineage>
</organism>
<evidence type="ECO:0000313" key="1">
    <source>
        <dbReference type="EMBL" id="EMF81262.1"/>
    </source>
</evidence>